<proteinExistence type="predicted"/>
<accession>A0ABP9IFG2</accession>
<sequence length="85" mass="7671">MSAHTDGSGSGACVSSGAELLGDGDAGADVVVCESSGAGSFSGVPSSSVALGDAAESGVPVLSGVPVGLLVEPPGADGGVVPASD</sequence>
<organism evidence="1 2">
    <name type="scientific">Streptomyces hyderabadensis</name>
    <dbReference type="NCBI Taxonomy" id="598549"/>
    <lineage>
        <taxon>Bacteria</taxon>
        <taxon>Bacillati</taxon>
        <taxon>Actinomycetota</taxon>
        <taxon>Actinomycetes</taxon>
        <taxon>Kitasatosporales</taxon>
        <taxon>Streptomycetaceae</taxon>
        <taxon>Streptomyces</taxon>
    </lineage>
</organism>
<evidence type="ECO:0000313" key="1">
    <source>
        <dbReference type="EMBL" id="GAA4996594.1"/>
    </source>
</evidence>
<protein>
    <submittedName>
        <fullName evidence="1">Uncharacterized protein</fullName>
    </submittedName>
</protein>
<keyword evidence="2" id="KW-1185">Reference proteome</keyword>
<name>A0ABP9IFG2_9ACTN</name>
<reference evidence="2" key="1">
    <citation type="journal article" date="2019" name="Int. J. Syst. Evol. Microbiol.">
        <title>The Global Catalogue of Microorganisms (GCM) 10K type strain sequencing project: providing services to taxonomists for standard genome sequencing and annotation.</title>
        <authorList>
            <consortium name="The Broad Institute Genomics Platform"/>
            <consortium name="The Broad Institute Genome Sequencing Center for Infectious Disease"/>
            <person name="Wu L."/>
            <person name="Ma J."/>
        </authorList>
    </citation>
    <scope>NUCLEOTIDE SEQUENCE [LARGE SCALE GENOMIC DNA]</scope>
    <source>
        <strain evidence="2">JCM 17657</strain>
    </source>
</reference>
<dbReference type="EMBL" id="BAABIV010000016">
    <property type="protein sequence ID" value="GAA4996594.1"/>
    <property type="molecule type" value="Genomic_DNA"/>
</dbReference>
<evidence type="ECO:0000313" key="2">
    <source>
        <dbReference type="Proteomes" id="UP001500610"/>
    </source>
</evidence>
<gene>
    <name evidence="1" type="ORF">GCM10023257_43800</name>
</gene>
<comment type="caution">
    <text evidence="1">The sequence shown here is derived from an EMBL/GenBank/DDBJ whole genome shotgun (WGS) entry which is preliminary data.</text>
</comment>
<dbReference type="Proteomes" id="UP001500610">
    <property type="component" value="Unassembled WGS sequence"/>
</dbReference>